<organism evidence="2 3">
    <name type="scientific">Paralvinella palmiformis</name>
    <dbReference type="NCBI Taxonomy" id="53620"/>
    <lineage>
        <taxon>Eukaryota</taxon>
        <taxon>Metazoa</taxon>
        <taxon>Spiralia</taxon>
        <taxon>Lophotrochozoa</taxon>
        <taxon>Annelida</taxon>
        <taxon>Polychaeta</taxon>
        <taxon>Sedentaria</taxon>
        <taxon>Canalipalpata</taxon>
        <taxon>Terebellida</taxon>
        <taxon>Terebelliformia</taxon>
        <taxon>Alvinellidae</taxon>
        <taxon>Paralvinella</taxon>
    </lineage>
</organism>
<keyword evidence="3" id="KW-1185">Reference proteome</keyword>
<feature type="compositionally biased region" description="Polar residues" evidence="1">
    <location>
        <begin position="69"/>
        <end position="80"/>
    </location>
</feature>
<evidence type="ECO:0000313" key="2">
    <source>
        <dbReference type="EMBL" id="KAK2147223.1"/>
    </source>
</evidence>
<gene>
    <name evidence="2" type="ORF">LSH36_563g02064</name>
</gene>
<reference evidence="2" key="1">
    <citation type="journal article" date="2023" name="Mol. Biol. Evol.">
        <title>Third-Generation Sequencing Reveals the Adaptive Role of the Epigenome in Three Deep-Sea Polychaetes.</title>
        <authorList>
            <person name="Perez M."/>
            <person name="Aroh O."/>
            <person name="Sun Y."/>
            <person name="Lan Y."/>
            <person name="Juniper S.K."/>
            <person name="Young C.R."/>
            <person name="Angers B."/>
            <person name="Qian P.Y."/>
        </authorList>
    </citation>
    <scope>NUCLEOTIDE SEQUENCE</scope>
    <source>
        <strain evidence="2">P08H-3</strain>
    </source>
</reference>
<accession>A0AAD9J6W5</accession>
<proteinExistence type="predicted"/>
<sequence length="98" mass="11235">MEGTVEKTANSEHSDSISCDGSKHERDIDYEATKSMLLKDIDSRQSLQRKRKVHCEEIIRLLKELETAQTEKNYSKQDSTQIEKHPNVESSSNSVIQL</sequence>
<feature type="compositionally biased region" description="Polar residues" evidence="1">
    <location>
        <begin position="88"/>
        <end position="98"/>
    </location>
</feature>
<comment type="caution">
    <text evidence="2">The sequence shown here is derived from an EMBL/GenBank/DDBJ whole genome shotgun (WGS) entry which is preliminary data.</text>
</comment>
<feature type="compositionally biased region" description="Basic and acidic residues" evidence="1">
    <location>
        <begin position="9"/>
        <end position="25"/>
    </location>
</feature>
<evidence type="ECO:0000256" key="1">
    <source>
        <dbReference type="SAM" id="MobiDB-lite"/>
    </source>
</evidence>
<name>A0AAD9J6W5_9ANNE</name>
<dbReference type="EMBL" id="JAODUP010000563">
    <property type="protein sequence ID" value="KAK2147223.1"/>
    <property type="molecule type" value="Genomic_DNA"/>
</dbReference>
<feature type="region of interest" description="Disordered" evidence="1">
    <location>
        <begin position="69"/>
        <end position="98"/>
    </location>
</feature>
<dbReference type="AlphaFoldDB" id="A0AAD9J6W5"/>
<feature type="region of interest" description="Disordered" evidence="1">
    <location>
        <begin position="1"/>
        <end position="25"/>
    </location>
</feature>
<dbReference type="Proteomes" id="UP001208570">
    <property type="component" value="Unassembled WGS sequence"/>
</dbReference>
<protein>
    <submittedName>
        <fullName evidence="2">Uncharacterized protein</fullName>
    </submittedName>
</protein>
<evidence type="ECO:0000313" key="3">
    <source>
        <dbReference type="Proteomes" id="UP001208570"/>
    </source>
</evidence>